<dbReference type="SUPFAM" id="SSF51126">
    <property type="entry name" value="Pectin lyase-like"/>
    <property type="match status" value="1"/>
</dbReference>
<dbReference type="InterPro" id="IPR012334">
    <property type="entry name" value="Pectin_lyas_fold"/>
</dbReference>
<keyword evidence="1" id="KW-0732">Signal</keyword>
<evidence type="ECO:0000313" key="3">
    <source>
        <dbReference type="Proteomes" id="UP001176883"/>
    </source>
</evidence>
<dbReference type="InterPro" id="IPR011050">
    <property type="entry name" value="Pectin_lyase_fold/virulence"/>
</dbReference>
<dbReference type="Proteomes" id="UP001176883">
    <property type="component" value="Unassembled WGS sequence"/>
</dbReference>
<feature type="signal peptide" evidence="1">
    <location>
        <begin position="1"/>
        <end position="22"/>
    </location>
</feature>
<comment type="caution">
    <text evidence="2">The sequence shown here is derived from an EMBL/GenBank/DDBJ whole genome shotgun (WGS) entry which is preliminary data.</text>
</comment>
<dbReference type="Gene3D" id="2.160.20.10">
    <property type="entry name" value="Single-stranded right-handed beta-helix, Pectin lyase-like"/>
    <property type="match status" value="1"/>
</dbReference>
<dbReference type="EMBL" id="JAUOEK010000172">
    <property type="protein sequence ID" value="MDO5971791.1"/>
    <property type="molecule type" value="Genomic_DNA"/>
</dbReference>
<gene>
    <name evidence="2" type="ORF">Q4Q35_18470</name>
</gene>
<proteinExistence type="predicted"/>
<reference evidence="2" key="1">
    <citation type="submission" date="2023-07" db="EMBL/GenBank/DDBJ databases">
        <title>Two novel species in the genus Flavivirga.</title>
        <authorList>
            <person name="Kwon K."/>
        </authorList>
    </citation>
    <scope>NUCLEOTIDE SEQUENCE</scope>
    <source>
        <strain evidence="2">KCTC 52353</strain>
    </source>
</reference>
<evidence type="ECO:0000313" key="2">
    <source>
        <dbReference type="EMBL" id="MDO5971791.1"/>
    </source>
</evidence>
<sequence length="600" mass="66108">MKKQVLKNNFLFLMIMFMQVSGHQYFAQNRTEDAWTVRYNTPKAQELFTISTLKEGFTFKTNPINKNTGDLYAYCHLKIDNPIKELRFNYEQIGETMSVPITLLDAAANELWRFDGKSRSSKLIELKDLKVRGQLVFRIEKDKGVEVTNALSHVVSNIKFTLDDTKPVIDKDGFILVDNITDFRGYAAEDNVKIKLKPGPYKIDKSYCTRFVELSGNNCQYDLNGVSIMVNTKLFANKSLARGNSEKSLYCALEISGTHTTMEGPYIETYGNYYGHQSKNKIFNLVGVDVTLKNAEVRTAGSNPWGYGSFYGLGGNDVRKMNGIRIGYPAEDIKLIGCKVHMRAMGHAIFVQGAKNTLIEDCHVDGLLRTTDDILAEKSGYAFDKNFKAAKGGYVEGAIVAEDGSFLPGEMFSMSEDGIRIYTGTSPGPLTGSTTIKDCTVTNMRRGICTGLNAKGDTVINCRVTNTIAAGFNVGNQDVLINCSADAKYAEAFCITNAKAKKASVDIEILDSREGMNNNLLAAINGTGHKVTIKTSSTSFIPPLLTIELSSRNGYAYYQRSGVSASDIQLDNQTEAKVLLLPGAKNAQIDSVGEVLDQTK</sequence>
<organism evidence="2 3">
    <name type="scientific">Flavivirga aquimarina</name>
    <dbReference type="NCBI Taxonomy" id="2027862"/>
    <lineage>
        <taxon>Bacteria</taxon>
        <taxon>Pseudomonadati</taxon>
        <taxon>Bacteroidota</taxon>
        <taxon>Flavobacteriia</taxon>
        <taxon>Flavobacteriales</taxon>
        <taxon>Flavobacteriaceae</taxon>
        <taxon>Flavivirga</taxon>
    </lineage>
</organism>
<accession>A0ABT8WFA4</accession>
<name>A0ABT8WFA4_9FLAO</name>
<keyword evidence="3" id="KW-1185">Reference proteome</keyword>
<dbReference type="RefSeq" id="WP_303279505.1">
    <property type="nucleotide sequence ID" value="NZ_JAUOEK010000172.1"/>
</dbReference>
<protein>
    <submittedName>
        <fullName evidence="2">Right-handed parallel beta-helix repeat-containing protein</fullName>
    </submittedName>
</protein>
<evidence type="ECO:0000256" key="1">
    <source>
        <dbReference type="SAM" id="SignalP"/>
    </source>
</evidence>
<feature type="chain" id="PRO_5046549115" evidence="1">
    <location>
        <begin position="23"/>
        <end position="600"/>
    </location>
</feature>